<feature type="transmembrane region" description="Helical" evidence="5">
    <location>
        <begin position="289"/>
        <end position="307"/>
    </location>
</feature>
<evidence type="ECO:0000313" key="8">
    <source>
        <dbReference type="Proteomes" id="UP000515160"/>
    </source>
</evidence>
<evidence type="ECO:0000256" key="3">
    <source>
        <dbReference type="ARBA" id="ARBA00022989"/>
    </source>
</evidence>
<feature type="domain" description="Neurotransmitter-gated ion-channel transmembrane" evidence="7">
    <location>
        <begin position="264"/>
        <end position="381"/>
    </location>
</feature>
<evidence type="ECO:0000256" key="1">
    <source>
        <dbReference type="ARBA" id="ARBA00004141"/>
    </source>
</evidence>
<organism evidence="8 9">
    <name type="scientific">Drosophila albomicans</name>
    <name type="common">Fruit fly</name>
    <dbReference type="NCBI Taxonomy" id="7291"/>
    <lineage>
        <taxon>Eukaryota</taxon>
        <taxon>Metazoa</taxon>
        <taxon>Ecdysozoa</taxon>
        <taxon>Arthropoda</taxon>
        <taxon>Hexapoda</taxon>
        <taxon>Insecta</taxon>
        <taxon>Pterygota</taxon>
        <taxon>Neoptera</taxon>
        <taxon>Endopterygota</taxon>
        <taxon>Diptera</taxon>
        <taxon>Brachycera</taxon>
        <taxon>Muscomorpha</taxon>
        <taxon>Ephydroidea</taxon>
        <taxon>Drosophilidae</taxon>
        <taxon>Drosophila</taxon>
    </lineage>
</organism>
<dbReference type="CDD" id="cd18989">
    <property type="entry name" value="LGIC_ECD_cation"/>
    <property type="match status" value="1"/>
</dbReference>
<dbReference type="Gene3D" id="1.20.58.390">
    <property type="entry name" value="Neurotransmitter-gated ion-channel transmembrane domain"/>
    <property type="match status" value="1"/>
</dbReference>
<feature type="transmembrane region" description="Helical" evidence="5">
    <location>
        <begin position="319"/>
        <end position="344"/>
    </location>
</feature>
<sequence length="452" mass="51024">MSRKIKTEISGRGLPLFLQRAIGTMAMLMMGCMLISVPGATSLSDDDGAVDDKANISTIEKLQLNIFINYDEHTQPTVGGQPTNISLGLSVNYIDIDELDGKITLHCWLNARWKDESHIWNASEYDNITKVHMSGHKLWKPQITLFNSAVEEGNFLVSTQLILSSDGSVLWVTPAVYTAYCSLNMRNWPYDEQTCKLKIGTWSMNHIDAVYNKENHELNYENVVESTEWEILSGLTKFVHKDIYNYIEFTFRVKRRSSMYTAVIYTPAICIVILALSTFWLPPQMGEKILLNGILIVLISAFLMYFAQLLPVLAENTPLIVVFYSASLLLLSLSMIIEVVVLYLATAQHKRRLPDFLKNLLNGKLGTWLFLSYFSNESESMTARNGNGIIKELDDHVYENADEPINPLDINSEVPSARALQYDWVLLATAVDRICFLGFGLVFAVLCIVYGV</sequence>
<feature type="transmembrane region" description="Helical" evidence="5">
    <location>
        <begin position="259"/>
        <end position="282"/>
    </location>
</feature>
<dbReference type="OrthoDB" id="410315at2759"/>
<evidence type="ECO:0000256" key="4">
    <source>
        <dbReference type="ARBA" id="ARBA00023136"/>
    </source>
</evidence>
<dbReference type="InterPro" id="IPR036734">
    <property type="entry name" value="Neur_chan_lig-bd_sf"/>
</dbReference>
<dbReference type="PROSITE" id="PS51257">
    <property type="entry name" value="PROKAR_LIPOPROTEIN"/>
    <property type="match status" value="1"/>
</dbReference>
<dbReference type="FunFam" id="1.20.58.390:FF:000092">
    <property type="entry name" value="Nicotinic acetylcholine receptor subunit alpha10"/>
    <property type="match status" value="1"/>
</dbReference>
<reference evidence="9" key="1">
    <citation type="submission" date="2025-08" db="UniProtKB">
        <authorList>
            <consortium name="RefSeq"/>
        </authorList>
    </citation>
    <scope>IDENTIFICATION</scope>
    <source>
        <strain evidence="9">15112-1751.03</strain>
        <tissue evidence="9">Whole Adult</tissue>
    </source>
</reference>
<dbReference type="AlphaFoldDB" id="A0A6P8WDG2"/>
<dbReference type="FunFam" id="2.70.170.10:FF:000028">
    <property type="entry name" value="AcetylCholine Receptor"/>
    <property type="match status" value="1"/>
</dbReference>
<name>A0A6P8WDG2_DROAB</name>
<dbReference type="InterPro" id="IPR006029">
    <property type="entry name" value="Neurotrans-gated_channel_TM"/>
</dbReference>
<keyword evidence="3 5" id="KW-1133">Transmembrane helix</keyword>
<proteinExistence type="predicted"/>
<dbReference type="InterPro" id="IPR036719">
    <property type="entry name" value="Neuro-gated_channel_TM_sf"/>
</dbReference>
<keyword evidence="9" id="KW-0675">Receptor</keyword>
<evidence type="ECO:0000256" key="5">
    <source>
        <dbReference type="SAM" id="Phobius"/>
    </source>
</evidence>
<dbReference type="InterPro" id="IPR038050">
    <property type="entry name" value="Neuro_actylchol_rec"/>
</dbReference>
<protein>
    <submittedName>
        <fullName evidence="9">Neuronal acetylcholine receptor subunit alpha-2</fullName>
    </submittedName>
</protein>
<dbReference type="SUPFAM" id="SSF63712">
    <property type="entry name" value="Nicotinic receptor ligand binding domain-like"/>
    <property type="match status" value="1"/>
</dbReference>
<feature type="transmembrane region" description="Helical" evidence="5">
    <location>
        <begin position="424"/>
        <end position="450"/>
    </location>
</feature>
<comment type="subcellular location">
    <subcellularLocation>
        <location evidence="1">Membrane</location>
        <topology evidence="1">Multi-pass membrane protein</topology>
    </subcellularLocation>
</comment>
<feature type="domain" description="Neurotransmitter-gated ion-channel ligand-binding" evidence="6">
    <location>
        <begin position="61"/>
        <end position="256"/>
    </location>
</feature>
<evidence type="ECO:0000256" key="2">
    <source>
        <dbReference type="ARBA" id="ARBA00022692"/>
    </source>
</evidence>
<dbReference type="RefSeq" id="XP_034101654.1">
    <property type="nucleotide sequence ID" value="XM_034245763.2"/>
</dbReference>
<feature type="transmembrane region" description="Helical" evidence="5">
    <location>
        <begin position="21"/>
        <end position="40"/>
    </location>
</feature>
<dbReference type="GO" id="GO:0005230">
    <property type="term" value="F:extracellular ligand-gated monoatomic ion channel activity"/>
    <property type="evidence" value="ECO:0007669"/>
    <property type="project" value="InterPro"/>
</dbReference>
<dbReference type="Pfam" id="PF02931">
    <property type="entry name" value="Neur_chan_LBD"/>
    <property type="match status" value="1"/>
</dbReference>
<evidence type="ECO:0000313" key="9">
    <source>
        <dbReference type="RefSeq" id="XP_034101654.1"/>
    </source>
</evidence>
<dbReference type="SUPFAM" id="SSF90112">
    <property type="entry name" value="Neurotransmitter-gated ion-channel transmembrane pore"/>
    <property type="match status" value="1"/>
</dbReference>
<evidence type="ECO:0000259" key="7">
    <source>
        <dbReference type="Pfam" id="PF02932"/>
    </source>
</evidence>
<keyword evidence="2 5" id="KW-0812">Transmembrane</keyword>
<keyword evidence="8" id="KW-1185">Reference proteome</keyword>
<dbReference type="InterPro" id="IPR006202">
    <property type="entry name" value="Neur_chan_lig-bd"/>
</dbReference>
<dbReference type="Gene3D" id="2.70.170.10">
    <property type="entry name" value="Neurotransmitter-gated ion-channel ligand-binding domain"/>
    <property type="match status" value="1"/>
</dbReference>
<dbReference type="GO" id="GO:0016020">
    <property type="term" value="C:membrane"/>
    <property type="evidence" value="ECO:0007669"/>
    <property type="project" value="UniProtKB-SubCell"/>
</dbReference>
<dbReference type="CTD" id="33228"/>
<dbReference type="PANTHER" id="PTHR18945">
    <property type="entry name" value="NEUROTRANSMITTER GATED ION CHANNEL"/>
    <property type="match status" value="1"/>
</dbReference>
<dbReference type="GeneID" id="117566219"/>
<dbReference type="GO" id="GO:0004888">
    <property type="term" value="F:transmembrane signaling receptor activity"/>
    <property type="evidence" value="ECO:0007669"/>
    <property type="project" value="InterPro"/>
</dbReference>
<dbReference type="Pfam" id="PF02932">
    <property type="entry name" value="Neur_chan_memb"/>
    <property type="match status" value="1"/>
</dbReference>
<accession>A0A6P8WDG2</accession>
<dbReference type="InterPro" id="IPR006201">
    <property type="entry name" value="Neur_channel"/>
</dbReference>
<dbReference type="PRINTS" id="PR00252">
    <property type="entry name" value="NRIONCHANNEL"/>
</dbReference>
<dbReference type="Proteomes" id="UP000515160">
    <property type="component" value="Chromosome 2L"/>
</dbReference>
<gene>
    <name evidence="9" type="primary">LOC117566219</name>
</gene>
<keyword evidence="4 5" id="KW-0472">Membrane</keyword>
<evidence type="ECO:0000259" key="6">
    <source>
        <dbReference type="Pfam" id="PF02931"/>
    </source>
</evidence>